<comment type="caution">
    <text evidence="1">The sequence shown here is derived from an EMBL/GenBank/DDBJ whole genome shotgun (WGS) entry which is preliminary data.</text>
</comment>
<reference evidence="2" key="2">
    <citation type="submission" date="2016-01" db="EMBL/GenBank/DDBJ databases">
        <title>Diatom-associated endosymboitic cyanobacterium lacks core nitrogen metabolism enzymes.</title>
        <authorList>
            <person name="Hilton J.A."/>
            <person name="Foster R.A."/>
            <person name="Tripp H.J."/>
            <person name="Carter B.J."/>
            <person name="Zehr J.P."/>
            <person name="Villareal T.A."/>
        </authorList>
    </citation>
    <scope>NUCLEOTIDE SEQUENCE [LARGE SCALE GENOMIC DNA]</scope>
    <source>
        <strain evidence="2">HH01</strain>
    </source>
</reference>
<organism evidence="1 2">
    <name type="scientific">Richelia intracellularis HH01</name>
    <dbReference type="NCBI Taxonomy" id="1165094"/>
    <lineage>
        <taxon>Bacteria</taxon>
        <taxon>Bacillati</taxon>
        <taxon>Cyanobacteriota</taxon>
        <taxon>Cyanophyceae</taxon>
        <taxon>Nostocales</taxon>
        <taxon>Nostocaceae</taxon>
        <taxon>Richelia</taxon>
    </lineage>
</organism>
<sequence length="68" mass="7724">MHAFILLFFTALIVTPLNLNYIQNIGVSPSEDSDTVTLVRCRLRRCRQYRGSGRRMALNGNIAKKTLV</sequence>
<protein>
    <submittedName>
        <fullName evidence="1">Uncharacterized protein</fullName>
    </submittedName>
</protein>
<evidence type="ECO:0000313" key="1">
    <source>
        <dbReference type="EMBL" id="CCH68424.1"/>
    </source>
</evidence>
<dbReference type="AlphaFoldDB" id="M1WTV7"/>
<proteinExistence type="predicted"/>
<gene>
    <name evidence="1" type="ORF">RINTHH_22690</name>
</gene>
<evidence type="ECO:0000313" key="2">
    <source>
        <dbReference type="Proteomes" id="UP000053051"/>
    </source>
</evidence>
<reference evidence="1 2" key="1">
    <citation type="submission" date="2012-05" db="EMBL/GenBank/DDBJ databases">
        <authorList>
            <person name="Hilton J."/>
        </authorList>
    </citation>
    <scope>NUCLEOTIDE SEQUENCE [LARGE SCALE GENOMIC DNA]</scope>
    <source>
        <strain evidence="1 2">HH01</strain>
    </source>
</reference>
<name>M1WTV7_9NOST</name>
<accession>M1WTV7</accession>
<keyword evidence="2" id="KW-1185">Reference proteome</keyword>
<dbReference type="EMBL" id="CAIY01000088">
    <property type="protein sequence ID" value="CCH68424.1"/>
    <property type="molecule type" value="Genomic_DNA"/>
</dbReference>
<dbReference type="Proteomes" id="UP000053051">
    <property type="component" value="Unassembled WGS sequence"/>
</dbReference>